<evidence type="ECO:0000256" key="1">
    <source>
        <dbReference type="ARBA" id="ARBA00006484"/>
    </source>
</evidence>
<dbReference type="SMART" id="SM00822">
    <property type="entry name" value="PKS_KR"/>
    <property type="match status" value="1"/>
</dbReference>
<protein>
    <submittedName>
        <fullName evidence="4">Short-chain dehydrogenase</fullName>
    </submittedName>
</protein>
<dbReference type="PROSITE" id="PS00061">
    <property type="entry name" value="ADH_SHORT"/>
    <property type="match status" value="1"/>
</dbReference>
<dbReference type="InterPro" id="IPR057326">
    <property type="entry name" value="KR_dom"/>
</dbReference>
<evidence type="ECO:0000313" key="5">
    <source>
        <dbReference type="Proteomes" id="UP000192775"/>
    </source>
</evidence>
<dbReference type="PANTHER" id="PTHR42760:SF40">
    <property type="entry name" value="3-OXOACYL-[ACYL-CARRIER-PROTEIN] REDUCTASE, CHLOROPLASTIC"/>
    <property type="match status" value="1"/>
</dbReference>
<proteinExistence type="inferred from homology"/>
<dbReference type="PRINTS" id="PR00081">
    <property type="entry name" value="GDHRDH"/>
</dbReference>
<sequence>MTSSSTTHTPAHTAVITGGGTGIGRAVGTLLVDRGWSVRALGLDADPDLPASIEFARCDVSDAEALAAAVDDLGPVGALVTCAAVLRDDEWVPASFDRVLEINVTGVLAVAELLRGRLAEGGGSIVNFASMWSYFGSLGSPAYAASKGAIVSLTRSQAVAYATEGIRSNAVAPGWIRTPMSRRAQDDAERFERISSRIPLGRWGEAEDVARAIGFLVSPDAAYITGTVLNVDGGYSVG</sequence>
<dbReference type="InterPro" id="IPR002347">
    <property type="entry name" value="SDR_fam"/>
</dbReference>
<gene>
    <name evidence="4" type="ORF">B5808_00755</name>
</gene>
<dbReference type="AlphaFoldDB" id="A0A1X9LFF2"/>
<dbReference type="STRING" id="1619308.B5808_00755"/>
<keyword evidence="5" id="KW-1185">Reference proteome</keyword>
<dbReference type="InterPro" id="IPR020904">
    <property type="entry name" value="Sc_DH/Rdtase_CS"/>
</dbReference>
<accession>A0A1X9LFF2</accession>
<dbReference type="InterPro" id="IPR036291">
    <property type="entry name" value="NAD(P)-bd_dom_sf"/>
</dbReference>
<reference evidence="4 5" key="1">
    <citation type="submission" date="2017-04" db="EMBL/GenBank/DDBJ databases">
        <authorList>
            <person name="Afonso C.L."/>
            <person name="Miller P.J."/>
            <person name="Scott M.A."/>
            <person name="Spackman E."/>
            <person name="Goraichik I."/>
            <person name="Dimitrov K.M."/>
            <person name="Suarez D.L."/>
            <person name="Swayne D.E."/>
        </authorList>
    </citation>
    <scope>NUCLEOTIDE SEQUENCE [LARGE SCALE GENOMIC DNA]</scope>
    <source>
        <strain evidence="5">XA(T)</strain>
    </source>
</reference>
<dbReference type="GO" id="GO:0016616">
    <property type="term" value="F:oxidoreductase activity, acting on the CH-OH group of donors, NAD or NADP as acceptor"/>
    <property type="evidence" value="ECO:0007669"/>
    <property type="project" value="TreeGrafter"/>
</dbReference>
<dbReference type="RefSeq" id="WP_085017736.1">
    <property type="nucleotide sequence ID" value="NZ_BMHD01000001.1"/>
</dbReference>
<dbReference type="SUPFAM" id="SSF51735">
    <property type="entry name" value="NAD(P)-binding Rossmann-fold domains"/>
    <property type="match status" value="1"/>
</dbReference>
<keyword evidence="2" id="KW-0560">Oxidoreductase</keyword>
<organism evidence="4 5">
    <name type="scientific">Cnuibacter physcomitrellae</name>
    <dbReference type="NCBI Taxonomy" id="1619308"/>
    <lineage>
        <taxon>Bacteria</taxon>
        <taxon>Bacillati</taxon>
        <taxon>Actinomycetota</taxon>
        <taxon>Actinomycetes</taxon>
        <taxon>Micrococcales</taxon>
        <taxon>Microbacteriaceae</taxon>
        <taxon>Cnuibacter</taxon>
    </lineage>
</organism>
<dbReference type="FunFam" id="3.40.50.720:FF:000084">
    <property type="entry name" value="Short-chain dehydrogenase reductase"/>
    <property type="match status" value="1"/>
</dbReference>
<dbReference type="GO" id="GO:0030497">
    <property type="term" value="P:fatty acid elongation"/>
    <property type="evidence" value="ECO:0007669"/>
    <property type="project" value="TreeGrafter"/>
</dbReference>
<dbReference type="EMBL" id="CP020715">
    <property type="protein sequence ID" value="ARJ03924.1"/>
    <property type="molecule type" value="Genomic_DNA"/>
</dbReference>
<dbReference type="KEGG" id="cphy:B5808_00755"/>
<name>A0A1X9LFF2_9MICO</name>
<dbReference type="PANTHER" id="PTHR42760">
    <property type="entry name" value="SHORT-CHAIN DEHYDROGENASES/REDUCTASES FAMILY MEMBER"/>
    <property type="match status" value="1"/>
</dbReference>
<feature type="domain" description="Ketoreductase" evidence="3">
    <location>
        <begin position="12"/>
        <end position="169"/>
    </location>
</feature>
<dbReference type="PRINTS" id="PR00080">
    <property type="entry name" value="SDRFAMILY"/>
</dbReference>
<evidence type="ECO:0000259" key="3">
    <source>
        <dbReference type="SMART" id="SM00822"/>
    </source>
</evidence>
<dbReference type="Pfam" id="PF13561">
    <property type="entry name" value="adh_short_C2"/>
    <property type="match status" value="1"/>
</dbReference>
<evidence type="ECO:0000256" key="2">
    <source>
        <dbReference type="ARBA" id="ARBA00023002"/>
    </source>
</evidence>
<comment type="similarity">
    <text evidence="1">Belongs to the short-chain dehydrogenases/reductases (SDR) family.</text>
</comment>
<dbReference type="Proteomes" id="UP000192775">
    <property type="component" value="Chromosome"/>
</dbReference>
<dbReference type="Gene3D" id="3.40.50.720">
    <property type="entry name" value="NAD(P)-binding Rossmann-like Domain"/>
    <property type="match status" value="1"/>
</dbReference>
<evidence type="ECO:0000313" key="4">
    <source>
        <dbReference type="EMBL" id="ARJ03924.1"/>
    </source>
</evidence>